<proteinExistence type="predicted"/>
<sequence length="214" mass="24283">MKVVNPDFSLISRFRSERDWICFDVVYIGDNSVAVTSSVTINIFNVQNKKAKKTLNIDSANYGVTLNDGKLIYCSEDKGLKMISLSYESINSITTRKMSSLTKVATHGDKLFYTNEINHNITCCDFSRNTVWTFNESSILNHQFGISVDNDGNVYVVGAWFHNMVVISTYGRRYRQLLSKKDGLNCPKAVVYDRSHNKLLIANESKNAFVYDVV</sequence>
<evidence type="ECO:0000313" key="1">
    <source>
        <dbReference type="EMBL" id="CAC5396349.1"/>
    </source>
</evidence>
<dbReference type="InterPro" id="IPR011042">
    <property type="entry name" value="6-blade_b-propeller_TolB-like"/>
</dbReference>
<dbReference type="SUPFAM" id="SSF63829">
    <property type="entry name" value="Calcium-dependent phosphotriesterase"/>
    <property type="match status" value="1"/>
</dbReference>
<dbReference type="AlphaFoldDB" id="A0A6J8CM33"/>
<accession>A0A6J8CM33</accession>
<name>A0A6J8CM33_MYTCO</name>
<reference evidence="1 2" key="1">
    <citation type="submission" date="2020-06" db="EMBL/GenBank/DDBJ databases">
        <authorList>
            <person name="Li R."/>
            <person name="Bekaert M."/>
        </authorList>
    </citation>
    <scope>NUCLEOTIDE SEQUENCE [LARGE SCALE GENOMIC DNA]</scope>
    <source>
        <strain evidence="2">wild</strain>
    </source>
</reference>
<keyword evidence="2" id="KW-1185">Reference proteome</keyword>
<organism evidence="1 2">
    <name type="scientific">Mytilus coruscus</name>
    <name type="common">Sea mussel</name>
    <dbReference type="NCBI Taxonomy" id="42192"/>
    <lineage>
        <taxon>Eukaryota</taxon>
        <taxon>Metazoa</taxon>
        <taxon>Spiralia</taxon>
        <taxon>Lophotrochozoa</taxon>
        <taxon>Mollusca</taxon>
        <taxon>Bivalvia</taxon>
        <taxon>Autobranchia</taxon>
        <taxon>Pteriomorphia</taxon>
        <taxon>Mytilida</taxon>
        <taxon>Mytiloidea</taxon>
        <taxon>Mytilidae</taxon>
        <taxon>Mytilinae</taxon>
        <taxon>Mytilus</taxon>
    </lineage>
</organism>
<dbReference type="OrthoDB" id="423498at2759"/>
<gene>
    <name evidence="1" type="ORF">MCOR_30919</name>
</gene>
<dbReference type="Gene3D" id="2.120.10.30">
    <property type="entry name" value="TolB, C-terminal domain"/>
    <property type="match status" value="1"/>
</dbReference>
<evidence type="ECO:0000313" key="2">
    <source>
        <dbReference type="Proteomes" id="UP000507470"/>
    </source>
</evidence>
<dbReference type="Proteomes" id="UP000507470">
    <property type="component" value="Unassembled WGS sequence"/>
</dbReference>
<dbReference type="EMBL" id="CACVKT020005609">
    <property type="protein sequence ID" value="CAC5396349.1"/>
    <property type="molecule type" value="Genomic_DNA"/>
</dbReference>
<protein>
    <submittedName>
        <fullName evidence="1">Uncharacterized protein</fullName>
    </submittedName>
</protein>